<evidence type="ECO:0000313" key="1">
    <source>
        <dbReference type="EMBL" id="KAL3761085.1"/>
    </source>
</evidence>
<accession>A0ABD3MKP2</accession>
<gene>
    <name evidence="1" type="ORF">ACHAWU_006491</name>
</gene>
<dbReference type="Proteomes" id="UP001530293">
    <property type="component" value="Unassembled WGS sequence"/>
</dbReference>
<evidence type="ECO:0008006" key="3">
    <source>
        <dbReference type="Google" id="ProtNLM"/>
    </source>
</evidence>
<proteinExistence type="predicted"/>
<feature type="non-terminal residue" evidence="1">
    <location>
        <position position="1"/>
    </location>
</feature>
<dbReference type="EMBL" id="JALLBG020000160">
    <property type="protein sequence ID" value="KAL3761085.1"/>
    <property type="molecule type" value="Genomic_DNA"/>
</dbReference>
<keyword evidence="2" id="KW-1185">Reference proteome</keyword>
<comment type="caution">
    <text evidence="1">The sequence shown here is derived from an EMBL/GenBank/DDBJ whole genome shotgun (WGS) entry which is preliminary data.</text>
</comment>
<evidence type="ECO:0000313" key="2">
    <source>
        <dbReference type="Proteomes" id="UP001530293"/>
    </source>
</evidence>
<name>A0ABD3MKP2_9STRA</name>
<protein>
    <recommendedName>
        <fullName evidence="3">Thioredoxin domain-containing protein</fullName>
    </recommendedName>
</protein>
<organism evidence="1 2">
    <name type="scientific">Discostella pseudostelligera</name>
    <dbReference type="NCBI Taxonomy" id="259834"/>
    <lineage>
        <taxon>Eukaryota</taxon>
        <taxon>Sar</taxon>
        <taxon>Stramenopiles</taxon>
        <taxon>Ochrophyta</taxon>
        <taxon>Bacillariophyta</taxon>
        <taxon>Coscinodiscophyceae</taxon>
        <taxon>Thalassiosirophycidae</taxon>
        <taxon>Stephanodiscales</taxon>
        <taxon>Stephanodiscaceae</taxon>
        <taxon>Discostella</taxon>
    </lineage>
</organism>
<dbReference type="Gene3D" id="3.40.30.10">
    <property type="entry name" value="Glutaredoxin"/>
    <property type="match status" value="1"/>
</dbReference>
<dbReference type="AlphaFoldDB" id="A0ABD3MKP2"/>
<dbReference type="InterPro" id="IPR036249">
    <property type="entry name" value="Thioredoxin-like_sf"/>
</dbReference>
<dbReference type="SUPFAM" id="SSF52833">
    <property type="entry name" value="Thioredoxin-like"/>
    <property type="match status" value="1"/>
</dbReference>
<reference evidence="1 2" key="1">
    <citation type="submission" date="2024-10" db="EMBL/GenBank/DDBJ databases">
        <title>Updated reference genomes for cyclostephanoid diatoms.</title>
        <authorList>
            <person name="Roberts W.R."/>
            <person name="Alverson A.J."/>
        </authorList>
    </citation>
    <scope>NUCLEOTIDE SEQUENCE [LARGE SCALE GENOMIC DNA]</scope>
    <source>
        <strain evidence="1 2">AJA232-27</strain>
    </source>
</reference>
<sequence>EVDIRTRANIFVIKTHEDYVKFLEEDYRLCVISSNKVRFAQIEYTANAKLCKTLKVNKLPTVHMYRKGRGKIVDMTCKPSLFHLVVDELHRVLGGVDEETGNSESNDNVFDVAMVAGSALGEEIVASLKKEEVVDGTKRQSNWFRLSL</sequence>